<dbReference type="PANTHER" id="PTHR16515:SF49">
    <property type="entry name" value="GASTRULA ZINC FINGER PROTEIN XLCGF49.1-LIKE-RELATED"/>
    <property type="match status" value="1"/>
</dbReference>
<keyword evidence="5" id="KW-0862">Zinc</keyword>
<proteinExistence type="predicted"/>
<dbReference type="PROSITE" id="PS50157">
    <property type="entry name" value="ZINC_FINGER_C2H2_2"/>
    <property type="match status" value="2"/>
</dbReference>
<dbReference type="Gene3D" id="3.30.160.60">
    <property type="entry name" value="Classic Zinc Finger"/>
    <property type="match status" value="2"/>
</dbReference>
<evidence type="ECO:0000313" key="12">
    <source>
        <dbReference type="EMBL" id="KAG5263095.1"/>
    </source>
</evidence>
<evidence type="ECO:0000256" key="3">
    <source>
        <dbReference type="ARBA" id="ARBA00022737"/>
    </source>
</evidence>
<evidence type="ECO:0000256" key="8">
    <source>
        <dbReference type="PROSITE-ProRule" id="PRU00042"/>
    </source>
</evidence>
<dbReference type="InterPro" id="IPR036236">
    <property type="entry name" value="Znf_C2H2_sf"/>
</dbReference>
<dbReference type="GO" id="GO:0005634">
    <property type="term" value="C:nucleus"/>
    <property type="evidence" value="ECO:0007669"/>
    <property type="project" value="UniProtKB-SubCell"/>
</dbReference>
<dbReference type="SUPFAM" id="SSF57667">
    <property type="entry name" value="beta-beta-alpha zinc fingers"/>
    <property type="match status" value="1"/>
</dbReference>
<evidence type="ECO:0000256" key="10">
    <source>
        <dbReference type="SAM" id="MobiDB-lite"/>
    </source>
</evidence>
<dbReference type="GO" id="GO:0003677">
    <property type="term" value="F:DNA binding"/>
    <property type="evidence" value="ECO:0007669"/>
    <property type="project" value="UniProtKB-KW"/>
</dbReference>
<comment type="subcellular location">
    <subcellularLocation>
        <location evidence="1">Nucleus</location>
    </subcellularLocation>
</comment>
<dbReference type="Pfam" id="PF00096">
    <property type="entry name" value="zf-C2H2"/>
    <property type="match status" value="1"/>
</dbReference>
<name>A0AAV6FKM4_9TELE</name>
<dbReference type="PROSITE" id="PS00028">
    <property type="entry name" value="ZINC_FINGER_C2H2_1"/>
    <property type="match status" value="2"/>
</dbReference>
<dbReference type="FunFam" id="3.30.160.60:FF:001450">
    <property type="entry name" value="zinc finger protein 774"/>
    <property type="match status" value="1"/>
</dbReference>
<organism evidence="12 13">
    <name type="scientific">Alosa alosa</name>
    <name type="common">allis shad</name>
    <dbReference type="NCBI Taxonomy" id="278164"/>
    <lineage>
        <taxon>Eukaryota</taxon>
        <taxon>Metazoa</taxon>
        <taxon>Chordata</taxon>
        <taxon>Craniata</taxon>
        <taxon>Vertebrata</taxon>
        <taxon>Euteleostomi</taxon>
        <taxon>Actinopterygii</taxon>
        <taxon>Neopterygii</taxon>
        <taxon>Teleostei</taxon>
        <taxon>Clupei</taxon>
        <taxon>Clupeiformes</taxon>
        <taxon>Clupeoidei</taxon>
        <taxon>Clupeidae</taxon>
        <taxon>Alosa</taxon>
    </lineage>
</organism>
<evidence type="ECO:0000256" key="4">
    <source>
        <dbReference type="ARBA" id="ARBA00022771"/>
    </source>
</evidence>
<feature type="coiled-coil region" evidence="9">
    <location>
        <begin position="32"/>
        <end position="66"/>
    </location>
</feature>
<evidence type="ECO:0000256" key="7">
    <source>
        <dbReference type="ARBA" id="ARBA00023242"/>
    </source>
</evidence>
<dbReference type="Pfam" id="PF13912">
    <property type="entry name" value="zf-C2H2_6"/>
    <property type="match status" value="1"/>
</dbReference>
<dbReference type="InterPro" id="IPR013087">
    <property type="entry name" value="Znf_C2H2_type"/>
</dbReference>
<protein>
    <recommendedName>
        <fullName evidence="11">C2H2-type domain-containing protein</fullName>
    </recommendedName>
</protein>
<keyword evidence="3" id="KW-0677">Repeat</keyword>
<feature type="domain" description="C2H2-type" evidence="11">
    <location>
        <begin position="383"/>
        <end position="410"/>
    </location>
</feature>
<evidence type="ECO:0000256" key="6">
    <source>
        <dbReference type="ARBA" id="ARBA00023125"/>
    </source>
</evidence>
<dbReference type="EMBL" id="JADWDJ010000022">
    <property type="protein sequence ID" value="KAG5263095.1"/>
    <property type="molecule type" value="Genomic_DNA"/>
</dbReference>
<gene>
    <name evidence="12" type="ORF">AALO_G00282520</name>
</gene>
<comment type="caution">
    <text evidence="12">The sequence shown here is derived from an EMBL/GenBank/DDBJ whole genome shotgun (WGS) entry which is preliminary data.</text>
</comment>
<feature type="region of interest" description="Disordered" evidence="10">
    <location>
        <begin position="324"/>
        <end position="353"/>
    </location>
</feature>
<feature type="region of interest" description="Disordered" evidence="10">
    <location>
        <begin position="231"/>
        <end position="253"/>
    </location>
</feature>
<evidence type="ECO:0000256" key="5">
    <source>
        <dbReference type="ARBA" id="ARBA00022833"/>
    </source>
</evidence>
<evidence type="ECO:0000256" key="2">
    <source>
        <dbReference type="ARBA" id="ARBA00022723"/>
    </source>
</evidence>
<keyword evidence="2" id="KW-0479">Metal-binding</keyword>
<keyword evidence="9" id="KW-0175">Coiled coil</keyword>
<dbReference type="GO" id="GO:0008270">
    <property type="term" value="F:zinc ion binding"/>
    <property type="evidence" value="ECO:0007669"/>
    <property type="project" value="UniProtKB-KW"/>
</dbReference>
<feature type="compositionally biased region" description="Polar residues" evidence="10">
    <location>
        <begin position="231"/>
        <end position="251"/>
    </location>
</feature>
<keyword evidence="7" id="KW-0539">Nucleus</keyword>
<reference evidence="12" key="1">
    <citation type="submission" date="2020-10" db="EMBL/GenBank/DDBJ databases">
        <title>Chromosome-scale genome assembly of the Allis shad, Alosa alosa.</title>
        <authorList>
            <person name="Margot Z."/>
            <person name="Christophe K."/>
            <person name="Cabau C."/>
            <person name="Louis A."/>
            <person name="Berthelot C."/>
            <person name="Parey E."/>
            <person name="Roest Crollius H."/>
            <person name="Montfort J."/>
            <person name="Robinson-Rechavi M."/>
            <person name="Bucao C."/>
            <person name="Bouchez O."/>
            <person name="Gislard M."/>
            <person name="Lluch J."/>
            <person name="Milhes M."/>
            <person name="Lampietro C."/>
            <person name="Lopez Roques C."/>
            <person name="Donnadieu C."/>
            <person name="Braasch I."/>
            <person name="Desvignes T."/>
            <person name="Postlethwait J."/>
            <person name="Bobe J."/>
            <person name="Guiguen Y."/>
        </authorList>
    </citation>
    <scope>NUCLEOTIDE SEQUENCE</scope>
    <source>
        <strain evidence="12">M-15738</strain>
        <tissue evidence="12">Blood</tissue>
    </source>
</reference>
<evidence type="ECO:0000256" key="1">
    <source>
        <dbReference type="ARBA" id="ARBA00004123"/>
    </source>
</evidence>
<evidence type="ECO:0000313" key="13">
    <source>
        <dbReference type="Proteomes" id="UP000823561"/>
    </source>
</evidence>
<sequence>MEGNQICSRTSKMDRLNERVSKLLTVAVNEVLELVRETVSEYQEKTSRTQRENERLRKRIRNSLQRDRDAGQCAQLSPALDCTSPEEQQQQDCEPAAAAAASESDLTKDELELTKVYASARERSGEVYHAAERNHSPRRALTETAGQEHAPHALVKLEQKHSAQAPADCDPSVTLTPAGDGATCKPGSALTSTNRSLCVANKTNTRSNSTGLTAHSPTCSIQISNIYSLRQSNSRAGRSSTQSPLPTQEGSIKTEPATKAITNHKEAQCGSFGLPDEMRSLHSSLSTDAHSLHLNNLKAPVTLATSPDHHQGAMEDDFGLMADLSSTQSQPSTSQSHSSFHFASNNNNSRFQVPVPQQMVPSSDVWIEGSPQPTHSAPSGESYVCVVCGETYGSLVELRVHERGHPGSKQHVCTLCGRSFSGSGDLNKHLRVHTGEKPYHCGYCGKSFRRARSPPDDACAVPRPAEADAWRCLAPEFQRQQLAAETQAQAHRGKAVRMPRVREDVQTLFSAEEA</sequence>
<feature type="domain" description="C2H2-type" evidence="11">
    <location>
        <begin position="411"/>
        <end position="438"/>
    </location>
</feature>
<keyword evidence="6" id="KW-0238">DNA-binding</keyword>
<keyword evidence="13" id="KW-1185">Reference proteome</keyword>
<dbReference type="Proteomes" id="UP000823561">
    <property type="component" value="Chromosome 22"/>
</dbReference>
<evidence type="ECO:0000259" key="11">
    <source>
        <dbReference type="PROSITE" id="PS50157"/>
    </source>
</evidence>
<feature type="compositionally biased region" description="Low complexity" evidence="10">
    <location>
        <begin position="325"/>
        <end position="349"/>
    </location>
</feature>
<evidence type="ECO:0000256" key="9">
    <source>
        <dbReference type="SAM" id="Coils"/>
    </source>
</evidence>
<keyword evidence="4 8" id="KW-0863">Zinc-finger</keyword>
<accession>A0AAV6FKM4</accession>
<dbReference type="FunFam" id="3.30.160.60:FF:000100">
    <property type="entry name" value="Zinc finger 45-like"/>
    <property type="match status" value="1"/>
</dbReference>
<dbReference type="PANTHER" id="PTHR16515">
    <property type="entry name" value="PR DOMAIN ZINC FINGER PROTEIN"/>
    <property type="match status" value="1"/>
</dbReference>
<dbReference type="SMART" id="SM00355">
    <property type="entry name" value="ZnF_C2H2"/>
    <property type="match status" value="2"/>
</dbReference>
<dbReference type="AlphaFoldDB" id="A0AAV6FKM4"/>
<dbReference type="GO" id="GO:0010468">
    <property type="term" value="P:regulation of gene expression"/>
    <property type="evidence" value="ECO:0007669"/>
    <property type="project" value="TreeGrafter"/>
</dbReference>
<dbReference type="InterPro" id="IPR050331">
    <property type="entry name" value="Zinc_finger"/>
</dbReference>